<keyword evidence="2" id="KW-1185">Reference proteome</keyword>
<evidence type="ECO:0000313" key="1">
    <source>
        <dbReference type="EMBL" id="QLI04888.1"/>
    </source>
</evidence>
<reference evidence="1 2" key="1">
    <citation type="submission" date="2020-02" db="EMBL/GenBank/DDBJ databases">
        <title>Complete genome sequence of the novel Campylobacter species Candidatus Campylobacter infans.</title>
        <authorList>
            <person name="Duim B."/>
            <person name="Zomer A."/>
            <person name="van der Graaf L."/>
            <person name="Wagenaar J."/>
        </authorList>
    </citation>
    <scope>NUCLEOTIDE SEQUENCE [LARGE SCALE GENOMIC DNA]</scope>
    <source>
        <strain evidence="1 2">19S00001</strain>
    </source>
</reference>
<name>A0A7H9CI08_9BACT</name>
<dbReference type="KEGG" id="cinf:CINF_0344"/>
<sequence length="126" mass="13916">MKIAVLIGASSESIFAISQAKSLGLRVVAFDENKNAPGLKEADISFVMDIKNPQKIINRLYEHNLTPDLILPVPLGRCLVTTAALIEHFNLEGASFIATDICTDKLKFHKFLGGCYPKIIVKEKQF</sequence>
<dbReference type="Proteomes" id="UP000509414">
    <property type="component" value="Chromosome"/>
</dbReference>
<gene>
    <name evidence="1" type="ORF">CINF_0344</name>
</gene>
<organism evidence="1 2">
    <name type="scientific">Candidatus Campylobacter infans</name>
    <dbReference type="NCBI Taxonomy" id="2561898"/>
    <lineage>
        <taxon>Bacteria</taxon>
        <taxon>Pseudomonadati</taxon>
        <taxon>Campylobacterota</taxon>
        <taxon>Epsilonproteobacteria</taxon>
        <taxon>Campylobacterales</taxon>
        <taxon>Campylobacteraceae</taxon>
        <taxon>Campylobacter</taxon>
    </lineage>
</organism>
<evidence type="ECO:0008006" key="3">
    <source>
        <dbReference type="Google" id="ProtNLM"/>
    </source>
</evidence>
<dbReference type="EMBL" id="CP049075">
    <property type="protein sequence ID" value="QLI04888.1"/>
    <property type="molecule type" value="Genomic_DNA"/>
</dbReference>
<accession>A0A7H9CI08</accession>
<dbReference type="Gene3D" id="3.40.50.20">
    <property type="match status" value="1"/>
</dbReference>
<evidence type="ECO:0000313" key="2">
    <source>
        <dbReference type="Proteomes" id="UP000509414"/>
    </source>
</evidence>
<dbReference type="RefSeq" id="WP_179975521.1">
    <property type="nucleotide sequence ID" value="NZ_CP049075.1"/>
</dbReference>
<dbReference type="AlphaFoldDB" id="A0A7H9CI08"/>
<protein>
    <recommendedName>
        <fullName evidence="3">ATP-grasp domain-containing protein</fullName>
    </recommendedName>
</protein>
<proteinExistence type="predicted"/>